<keyword evidence="2" id="KW-0812">Transmembrane</keyword>
<keyword evidence="4" id="KW-1185">Reference proteome</keyword>
<organism evidence="3 4">
    <name type="scientific">Pectinatus cerevisiiphilus</name>
    <dbReference type="NCBI Taxonomy" id="86956"/>
    <lineage>
        <taxon>Bacteria</taxon>
        <taxon>Bacillati</taxon>
        <taxon>Bacillota</taxon>
        <taxon>Negativicutes</taxon>
        <taxon>Selenomonadales</taxon>
        <taxon>Selenomonadaceae</taxon>
        <taxon>Pectinatus</taxon>
    </lineage>
</organism>
<evidence type="ECO:0000256" key="2">
    <source>
        <dbReference type="SAM" id="Phobius"/>
    </source>
</evidence>
<dbReference type="EMBL" id="SMAA01000003">
    <property type="protein sequence ID" value="TCS80974.1"/>
    <property type="molecule type" value="Genomic_DNA"/>
</dbReference>
<keyword evidence="2" id="KW-1133">Transmembrane helix</keyword>
<evidence type="ECO:0000313" key="3">
    <source>
        <dbReference type="EMBL" id="TCS80974.1"/>
    </source>
</evidence>
<feature type="transmembrane region" description="Helical" evidence="2">
    <location>
        <begin position="6"/>
        <end position="24"/>
    </location>
</feature>
<dbReference type="OrthoDB" id="2680021at2"/>
<accession>A0A4R3KCL6</accession>
<keyword evidence="1" id="KW-0175">Coiled coil</keyword>
<dbReference type="Pfam" id="PF19610">
    <property type="entry name" value="DUF6115"/>
    <property type="match status" value="1"/>
</dbReference>
<dbReference type="InterPro" id="IPR046118">
    <property type="entry name" value="DUF6115"/>
</dbReference>
<dbReference type="RefSeq" id="WP_132547724.1">
    <property type="nucleotide sequence ID" value="NZ_SMAA01000003.1"/>
</dbReference>
<gene>
    <name evidence="3" type="ORF">EDC37_103144</name>
</gene>
<sequence>MFTEILGVIIIVGVLLILLLRHNINNKNLNDAGAENVSVAAQQLKKELENTGDRISRQINEQMDHLETMINIADKKMEELRHYYAVLAEEENKTSLQIKNSPKTTERGNFDSLLQSAENNYREIGNGTTADGYVYTGEKIRQGNDIAKQALPAKVKQVFAMLDEGASSAEISRKLSIGRGGVEMIAQMYEKISKK</sequence>
<evidence type="ECO:0000256" key="1">
    <source>
        <dbReference type="SAM" id="Coils"/>
    </source>
</evidence>
<reference evidence="3 4" key="1">
    <citation type="submission" date="2019-03" db="EMBL/GenBank/DDBJ databases">
        <title>Genomic Encyclopedia of Type Strains, Phase IV (KMG-IV): sequencing the most valuable type-strain genomes for metagenomic binning, comparative biology and taxonomic classification.</title>
        <authorList>
            <person name="Goeker M."/>
        </authorList>
    </citation>
    <scope>NUCLEOTIDE SEQUENCE [LARGE SCALE GENOMIC DNA]</scope>
    <source>
        <strain evidence="3 4">DSM 20467</strain>
    </source>
</reference>
<keyword evidence="2" id="KW-0472">Membrane</keyword>
<comment type="caution">
    <text evidence="3">The sequence shown here is derived from an EMBL/GenBank/DDBJ whole genome shotgun (WGS) entry which is preliminary data.</text>
</comment>
<dbReference type="AlphaFoldDB" id="A0A4R3KCL6"/>
<feature type="coiled-coil region" evidence="1">
    <location>
        <begin position="34"/>
        <end position="61"/>
    </location>
</feature>
<protein>
    <submittedName>
        <fullName evidence="3">Uncharacterized protein</fullName>
    </submittedName>
</protein>
<evidence type="ECO:0000313" key="4">
    <source>
        <dbReference type="Proteomes" id="UP000295188"/>
    </source>
</evidence>
<name>A0A4R3KCL6_9FIRM</name>
<proteinExistence type="predicted"/>
<dbReference type="Proteomes" id="UP000295188">
    <property type="component" value="Unassembled WGS sequence"/>
</dbReference>